<dbReference type="AlphaFoldDB" id="A0A6J4Q8V2"/>
<feature type="chain" id="PRO_5039499320" description="DUF5666 domain-containing protein" evidence="2">
    <location>
        <begin position="21"/>
        <end position="230"/>
    </location>
</feature>
<name>A0A6J4Q8V2_9ACTN</name>
<reference evidence="3" key="1">
    <citation type="submission" date="2020-02" db="EMBL/GenBank/DDBJ databases">
        <authorList>
            <person name="Meier V. D."/>
        </authorList>
    </citation>
    <scope>NUCLEOTIDE SEQUENCE</scope>
    <source>
        <strain evidence="3">AVDCRST_MAG03</strain>
    </source>
</reference>
<organism evidence="3">
    <name type="scientific">uncultured Rubrobacteraceae bacterium</name>
    <dbReference type="NCBI Taxonomy" id="349277"/>
    <lineage>
        <taxon>Bacteria</taxon>
        <taxon>Bacillati</taxon>
        <taxon>Actinomycetota</taxon>
        <taxon>Rubrobacteria</taxon>
        <taxon>Rubrobacterales</taxon>
        <taxon>Rubrobacteraceae</taxon>
        <taxon>environmental samples</taxon>
    </lineage>
</organism>
<protein>
    <recommendedName>
        <fullName evidence="4">DUF5666 domain-containing protein</fullName>
    </recommendedName>
</protein>
<evidence type="ECO:0000256" key="2">
    <source>
        <dbReference type="SAM" id="SignalP"/>
    </source>
</evidence>
<accession>A0A6J4Q8V2</accession>
<evidence type="ECO:0000256" key="1">
    <source>
        <dbReference type="SAM" id="MobiDB-lite"/>
    </source>
</evidence>
<evidence type="ECO:0000313" key="3">
    <source>
        <dbReference type="EMBL" id="CAA9431452.1"/>
    </source>
</evidence>
<feature type="region of interest" description="Disordered" evidence="1">
    <location>
        <begin position="21"/>
        <end position="57"/>
    </location>
</feature>
<gene>
    <name evidence="3" type="ORF">AVDCRST_MAG03-3271</name>
</gene>
<dbReference type="EMBL" id="CADCUT010000199">
    <property type="protein sequence ID" value="CAA9431452.1"/>
    <property type="molecule type" value="Genomic_DNA"/>
</dbReference>
<evidence type="ECO:0008006" key="4">
    <source>
        <dbReference type="Google" id="ProtNLM"/>
    </source>
</evidence>
<keyword evidence="2" id="KW-0732">Signal</keyword>
<sequence length="230" mass="25025">MWIVAAVVAFGLAALLGGCARSPTADRSPEGGASGGSAERGHEEGNEATRPVYDGGPCGPVDAMGMITADYAFDPSDDRNLVGFADNVFLGRVLNVEDTVSTSDTSTPPEDPRSTFAVEVSENVKGSLKGTVRVAQDGGCVEYRADGDYPEQGIREGERVRALTLVDGDSLLERGEEYLLLTRLDERHRWHQIAMAPSGNIRIENEKHREALVRRFERAEKNQVDPTRRH</sequence>
<feature type="signal peptide" evidence="2">
    <location>
        <begin position="1"/>
        <end position="20"/>
    </location>
</feature>
<proteinExistence type="predicted"/>